<evidence type="ECO:0000256" key="1">
    <source>
        <dbReference type="SAM" id="MobiDB-lite"/>
    </source>
</evidence>
<dbReference type="Proteomes" id="UP000001073">
    <property type="component" value="Chromosome 4"/>
</dbReference>
<proteinExistence type="predicted"/>
<name>A0A2I3HYL9_NOMLE</name>
<dbReference type="AlphaFoldDB" id="A0A2I3HYL9"/>
<gene>
    <name evidence="2" type="primary">RIN1</name>
</gene>
<feature type="region of interest" description="Disordered" evidence="1">
    <location>
        <begin position="1"/>
        <end position="37"/>
    </location>
</feature>
<evidence type="ECO:0000313" key="3">
    <source>
        <dbReference type="Proteomes" id="UP000001073"/>
    </source>
</evidence>
<keyword evidence="3" id="KW-1185">Reference proteome</keyword>
<organism evidence="2 3">
    <name type="scientific">Nomascus leucogenys</name>
    <name type="common">Northern white-cheeked gibbon</name>
    <name type="synonym">Hylobates leucogenys</name>
    <dbReference type="NCBI Taxonomy" id="61853"/>
    <lineage>
        <taxon>Eukaryota</taxon>
        <taxon>Metazoa</taxon>
        <taxon>Chordata</taxon>
        <taxon>Craniata</taxon>
        <taxon>Vertebrata</taxon>
        <taxon>Euteleostomi</taxon>
        <taxon>Mammalia</taxon>
        <taxon>Eutheria</taxon>
        <taxon>Euarchontoglires</taxon>
        <taxon>Primates</taxon>
        <taxon>Haplorrhini</taxon>
        <taxon>Catarrhini</taxon>
        <taxon>Hylobatidae</taxon>
        <taxon>Nomascus</taxon>
    </lineage>
</organism>
<protein>
    <submittedName>
        <fullName evidence="2">Ras and Rab interactor 1</fullName>
    </submittedName>
</protein>
<dbReference type="EMBL" id="ADFV01079727">
    <property type="status" value="NOT_ANNOTATED_CDS"/>
    <property type="molecule type" value="Genomic_DNA"/>
</dbReference>
<reference evidence="2" key="3">
    <citation type="submission" date="2025-09" db="UniProtKB">
        <authorList>
            <consortium name="Ensembl"/>
        </authorList>
    </citation>
    <scope>IDENTIFICATION</scope>
</reference>
<dbReference type="GeneTree" id="ENSGT00940000161834"/>
<reference evidence="2 3" key="1">
    <citation type="submission" date="2012-10" db="EMBL/GenBank/DDBJ databases">
        <authorList>
            <consortium name="Gibbon Genome Sequencing Consortium"/>
        </authorList>
    </citation>
    <scope>NUCLEOTIDE SEQUENCE [LARGE SCALE GENOMIC DNA]</scope>
</reference>
<reference evidence="2" key="2">
    <citation type="submission" date="2025-08" db="UniProtKB">
        <authorList>
            <consortium name="Ensembl"/>
        </authorList>
    </citation>
    <scope>IDENTIFICATION</scope>
</reference>
<sequence>MESPGESGAGSPGAPSPSSFTTGHLAREKRSSCGNLTPASARPCACGCLKPAAPPSSPATTSWRALAASPWRARSSCSRT</sequence>
<dbReference type="Ensembl" id="ENSNLET00000044669.1">
    <property type="protein sequence ID" value="ENSNLEP00000048602.1"/>
    <property type="gene ID" value="ENSNLEG00000006076.3"/>
</dbReference>
<accession>A0A2I3HYL9</accession>
<evidence type="ECO:0000313" key="2">
    <source>
        <dbReference type="Ensembl" id="ENSNLEP00000048602.1"/>
    </source>
</evidence>